<proteinExistence type="inferred from homology"/>
<evidence type="ECO:0000256" key="4">
    <source>
        <dbReference type="SAM" id="MobiDB-lite"/>
    </source>
</evidence>
<keyword evidence="2 3" id="KW-0378">Hydrolase</keyword>
<reference evidence="6 7" key="1">
    <citation type="journal article" date="2013" name="ISME J.">
        <title>A metabolic model for members of the genus Tetrasphaera involved in enhanced biological phosphorus removal.</title>
        <authorList>
            <person name="Kristiansen R."/>
            <person name="Nguyen H.T.T."/>
            <person name="Saunders A.M."/>
            <person name="Nielsen J.L."/>
            <person name="Wimmer R."/>
            <person name="Le V.Q."/>
            <person name="McIlroy S.J."/>
            <person name="Petrovski S."/>
            <person name="Seviour R.J."/>
            <person name="Calteau A."/>
            <person name="Nielsen K.L."/>
            <person name="Nielsen P.H."/>
        </authorList>
    </citation>
    <scope>NUCLEOTIDE SEQUENCE [LARGE SCALE GENOMIC DNA]</scope>
    <source>
        <strain evidence="6 7">Ben110</strain>
    </source>
</reference>
<dbReference type="Gene3D" id="3.40.50.1820">
    <property type="entry name" value="alpha/beta hydrolase"/>
    <property type="match status" value="1"/>
</dbReference>
<comment type="similarity">
    <text evidence="1 3">Belongs to the type-B carboxylesterase/lipase family.</text>
</comment>
<dbReference type="ESTHER" id="9mico-w6k055">
    <property type="family name" value="Carb_B_Bacteria"/>
</dbReference>
<dbReference type="InterPro" id="IPR029058">
    <property type="entry name" value="AB_hydrolase_fold"/>
</dbReference>
<organism evidence="6 7">
    <name type="scientific">Nostocoides australiense Ben110</name>
    <dbReference type="NCBI Taxonomy" id="1193182"/>
    <lineage>
        <taxon>Bacteria</taxon>
        <taxon>Bacillati</taxon>
        <taxon>Actinomycetota</taxon>
        <taxon>Actinomycetes</taxon>
        <taxon>Micrococcales</taxon>
        <taxon>Intrasporangiaceae</taxon>
        <taxon>Nostocoides</taxon>
    </lineage>
</organism>
<dbReference type="PRINTS" id="PR00878">
    <property type="entry name" value="CHOLNESTRASE"/>
</dbReference>
<comment type="caution">
    <text evidence="6">The sequence shown here is derived from an EMBL/GenBank/DDBJ whole genome shotgun (WGS) entry which is preliminary data.</text>
</comment>
<accession>W6K055</accession>
<dbReference type="InterPro" id="IPR019826">
    <property type="entry name" value="Carboxylesterase_B_AS"/>
</dbReference>
<evidence type="ECO:0000256" key="3">
    <source>
        <dbReference type="RuleBase" id="RU361235"/>
    </source>
</evidence>
<dbReference type="STRING" id="1193182.BN11_430020"/>
<dbReference type="EMBL" id="CAJA01000368">
    <property type="protein sequence ID" value="CCH74380.1"/>
    <property type="molecule type" value="Genomic_DNA"/>
</dbReference>
<dbReference type="GO" id="GO:0004104">
    <property type="term" value="F:cholinesterase activity"/>
    <property type="evidence" value="ECO:0007669"/>
    <property type="project" value="InterPro"/>
</dbReference>
<dbReference type="Pfam" id="PF00135">
    <property type="entry name" value="COesterase"/>
    <property type="match status" value="1"/>
</dbReference>
<feature type="region of interest" description="Disordered" evidence="4">
    <location>
        <begin position="50"/>
        <end position="82"/>
    </location>
</feature>
<dbReference type="Proteomes" id="UP000035763">
    <property type="component" value="Unassembled WGS sequence"/>
</dbReference>
<dbReference type="AlphaFoldDB" id="W6K055"/>
<evidence type="ECO:0000256" key="2">
    <source>
        <dbReference type="ARBA" id="ARBA00022801"/>
    </source>
</evidence>
<dbReference type="InterPro" id="IPR000997">
    <property type="entry name" value="Cholinesterase"/>
</dbReference>
<feature type="domain" description="Carboxylesterase type B" evidence="5">
    <location>
        <begin position="21"/>
        <end position="448"/>
    </location>
</feature>
<dbReference type="InterPro" id="IPR002018">
    <property type="entry name" value="CarbesteraseB"/>
</dbReference>
<dbReference type="PANTHER" id="PTHR11559">
    <property type="entry name" value="CARBOXYLESTERASE"/>
    <property type="match status" value="1"/>
</dbReference>
<evidence type="ECO:0000313" key="7">
    <source>
        <dbReference type="Proteomes" id="UP000035763"/>
    </source>
</evidence>
<dbReference type="RefSeq" id="WP_235435354.1">
    <property type="nucleotide sequence ID" value="NZ_HG764815.1"/>
</dbReference>
<sequence length="489" mass="51997">MLKVVESDEEDVLMDPRTRVSDGELHGSWSGDVAVFRGVPFASLPARFAAPAPPEPWTGRRTATTFGPPPPQSGAPDSAVSATDGDDWLTLNVWSPDLAGQLPVMVWIQGGGYLFGTSGLPEYDGTRLARQGVVVVTFNYRVGLEGFGQIDGTPSNRGLLDQVAALAWVQDNITAFGGDPLRVTLFGQSAGAGSIASLLVMPRASGLFARAIAQSVPGVFFTPALAADITRACAAHVGRLPTELDRVDPRVLAEAGGAVLATANEHVQRWGLAAHAGVVFAPVVDGDVLPTTPWSGLGEGVDLLVGHTRHEQRLLSALTGRLGRVTVEQAQESARLFAPDPEAYLRRFSDPEELDDFARSDWLFRMPSVKLAEAHLTVGPTYVYELTWSAPGMGGILGACHGLDVPLVFGNLAEGQTAMLIGDEIAAARAVSDRMQAAWTAFAATGTPGWPTFDSGRCCVFDTDPQIADYPEEFSRRHWTSAPDVLDLS</sequence>
<protein>
    <recommendedName>
        <fullName evidence="3">Carboxylic ester hydrolase</fullName>
        <ecNumber evidence="3">3.1.1.-</ecNumber>
    </recommendedName>
</protein>
<evidence type="ECO:0000259" key="5">
    <source>
        <dbReference type="Pfam" id="PF00135"/>
    </source>
</evidence>
<evidence type="ECO:0000313" key="6">
    <source>
        <dbReference type="EMBL" id="CCH74380.1"/>
    </source>
</evidence>
<evidence type="ECO:0000256" key="1">
    <source>
        <dbReference type="ARBA" id="ARBA00005964"/>
    </source>
</evidence>
<name>W6K055_9MICO</name>
<keyword evidence="7" id="KW-1185">Reference proteome</keyword>
<dbReference type="PROSITE" id="PS00122">
    <property type="entry name" value="CARBOXYLESTERASE_B_1"/>
    <property type="match status" value="1"/>
</dbReference>
<dbReference type="EC" id="3.1.1.-" evidence="3"/>
<dbReference type="InterPro" id="IPR050309">
    <property type="entry name" value="Type-B_Carboxylest/Lipase"/>
</dbReference>
<dbReference type="SUPFAM" id="SSF53474">
    <property type="entry name" value="alpha/beta-Hydrolases"/>
    <property type="match status" value="1"/>
</dbReference>
<gene>
    <name evidence="6" type="primary">blsB</name>
    <name evidence="6" type="ORF">BN11_430020</name>
</gene>